<feature type="transmembrane region" description="Helical" evidence="1">
    <location>
        <begin position="16"/>
        <end position="36"/>
    </location>
</feature>
<dbReference type="Proteomes" id="UP000241074">
    <property type="component" value="Chromosome"/>
</dbReference>
<protein>
    <submittedName>
        <fullName evidence="2">Uncharacterized protein</fullName>
    </submittedName>
</protein>
<keyword evidence="1" id="KW-0472">Membrane</keyword>
<feature type="transmembrane region" description="Helical" evidence="1">
    <location>
        <begin position="71"/>
        <end position="94"/>
    </location>
</feature>
<feature type="transmembrane region" description="Helical" evidence="1">
    <location>
        <begin position="175"/>
        <end position="192"/>
    </location>
</feature>
<gene>
    <name evidence="2" type="ORF">C7S18_09465</name>
</gene>
<feature type="transmembrane region" description="Helical" evidence="1">
    <location>
        <begin position="204"/>
        <end position="222"/>
    </location>
</feature>
<sequence length="280" mass="31101">MDLVALPQSISSFLDALIPSLSQAVFLAIFLLYLLGKDAIAKLLEKALTNIGSPTVLAEDAFVRESGMLKLVPVAVLFCSLLAVVSLARLISFIGDQLPGQLYYHQPALMFQSLPADQLADFWSLYPAASDPHTLYLVVDQQITLLEAKTQGQTRFPWAYHEERWASSSDRIANVKFYLLLGLAVCVASWKFGSNWQRATKRYFLSILLAIPIAGYSGAIQIEALRQSQSSKLNFLLAHKISTDKQASETLGDKSKQEHFREMVQEYLNAHAEPAFSMGQ</sequence>
<dbReference type="RefSeq" id="WP_106891331.1">
    <property type="nucleotide sequence ID" value="NZ_CP027860.1"/>
</dbReference>
<organism evidence="2 3">
    <name type="scientific">Ahniella affigens</name>
    <dbReference type="NCBI Taxonomy" id="2021234"/>
    <lineage>
        <taxon>Bacteria</taxon>
        <taxon>Pseudomonadati</taxon>
        <taxon>Pseudomonadota</taxon>
        <taxon>Gammaproteobacteria</taxon>
        <taxon>Lysobacterales</taxon>
        <taxon>Rhodanobacteraceae</taxon>
        <taxon>Ahniella</taxon>
    </lineage>
</organism>
<evidence type="ECO:0000313" key="3">
    <source>
        <dbReference type="Proteomes" id="UP000241074"/>
    </source>
</evidence>
<name>A0A2P1PRC9_9GAMM</name>
<evidence type="ECO:0000313" key="2">
    <source>
        <dbReference type="EMBL" id="AVP97407.1"/>
    </source>
</evidence>
<dbReference type="AlphaFoldDB" id="A0A2P1PRC9"/>
<reference evidence="2 3" key="1">
    <citation type="submission" date="2018-03" db="EMBL/GenBank/DDBJ databases">
        <title>Ahniella affigens gen. nov., sp. nov., a gammaproteobacterium isolated from sandy soil near a stream.</title>
        <authorList>
            <person name="Ko Y."/>
            <person name="Kim J.-H."/>
        </authorList>
    </citation>
    <scope>NUCLEOTIDE SEQUENCE [LARGE SCALE GENOMIC DNA]</scope>
    <source>
        <strain evidence="2 3">D13</strain>
    </source>
</reference>
<keyword evidence="1" id="KW-0812">Transmembrane</keyword>
<evidence type="ECO:0000256" key="1">
    <source>
        <dbReference type="SAM" id="Phobius"/>
    </source>
</evidence>
<reference evidence="2 3" key="2">
    <citation type="submission" date="2018-03" db="EMBL/GenBank/DDBJ databases">
        <authorList>
            <person name="Keele B.F."/>
        </authorList>
    </citation>
    <scope>NUCLEOTIDE SEQUENCE [LARGE SCALE GENOMIC DNA]</scope>
    <source>
        <strain evidence="2 3">D13</strain>
    </source>
</reference>
<dbReference type="EMBL" id="CP027860">
    <property type="protein sequence ID" value="AVP97407.1"/>
    <property type="molecule type" value="Genomic_DNA"/>
</dbReference>
<dbReference type="KEGG" id="xba:C7S18_09465"/>
<keyword evidence="1" id="KW-1133">Transmembrane helix</keyword>
<proteinExistence type="predicted"/>
<keyword evidence="3" id="KW-1185">Reference proteome</keyword>
<accession>A0A2P1PRC9</accession>